<dbReference type="Proteomes" id="UP000001304">
    <property type="component" value="Chromosome"/>
</dbReference>
<evidence type="ECO:0000313" key="5">
    <source>
        <dbReference type="Proteomes" id="UP000001304"/>
    </source>
</evidence>
<reference evidence="4 5" key="1">
    <citation type="journal article" date="2010" name="Stand. Genomic Sci.">
        <title>Complete genome sequence of Ignisphaera aggregans type strain (AQ1.S1).</title>
        <authorList>
            <person name="Goker M."/>
            <person name="Held B."/>
            <person name="Lapidus A."/>
            <person name="Nolan M."/>
            <person name="Spring S."/>
            <person name="Yasawong M."/>
            <person name="Lucas S."/>
            <person name="Glavina Del Rio T."/>
            <person name="Tice H."/>
            <person name="Cheng J.F."/>
            <person name="Goodwin L."/>
            <person name="Tapia R."/>
            <person name="Pitluck S."/>
            <person name="Liolios K."/>
            <person name="Ivanova N."/>
            <person name="Mavromatis K."/>
            <person name="Mikhailova N."/>
            <person name="Pati A."/>
            <person name="Chen A."/>
            <person name="Palaniappan K."/>
            <person name="Brambilla E."/>
            <person name="Land M."/>
            <person name="Hauser L."/>
            <person name="Chang Y.J."/>
            <person name="Jeffries C.D."/>
            <person name="Brettin T."/>
            <person name="Detter J.C."/>
            <person name="Han C."/>
            <person name="Rohde M."/>
            <person name="Sikorski J."/>
            <person name="Woyke T."/>
            <person name="Bristow J."/>
            <person name="Eisen J.A."/>
            <person name="Markowitz V."/>
            <person name="Hugenholtz P."/>
            <person name="Kyrpides N.C."/>
            <person name="Klenk H.P."/>
        </authorList>
    </citation>
    <scope>NUCLEOTIDE SEQUENCE [LARGE SCALE GENOMIC DNA]</scope>
    <source>
        <strain evidence="5">DSM 17230 / JCM 13409 / AQ1.S1</strain>
    </source>
</reference>
<dbReference type="STRING" id="583356.Igag_1006"/>
<keyword evidence="1" id="KW-0479">Metal-binding</keyword>
<dbReference type="HOGENOM" id="CLU_040168_0_1_2"/>
<dbReference type="EC" id="1.1.1.262" evidence="4"/>
<dbReference type="AlphaFoldDB" id="E0SNM5"/>
<keyword evidence="2 4" id="KW-0560">Oxidoreductase</keyword>
<dbReference type="NCBIfam" id="TIGR00557">
    <property type="entry name" value="pdxA"/>
    <property type="match status" value="1"/>
</dbReference>
<keyword evidence="3" id="KW-0520">NAD</keyword>
<evidence type="ECO:0000256" key="3">
    <source>
        <dbReference type="ARBA" id="ARBA00023027"/>
    </source>
</evidence>
<dbReference type="Pfam" id="PF04166">
    <property type="entry name" value="PdxA"/>
    <property type="match status" value="1"/>
</dbReference>
<dbReference type="PANTHER" id="PTHR30004">
    <property type="entry name" value="4-HYDROXYTHREONINE-4-PHOSPHATE DEHYDROGENASE"/>
    <property type="match status" value="1"/>
</dbReference>
<sequence length="348" mass="38986">MNILKPIVGVTMGDPVGVGPEIILKALAKREVFEYAKPIVIGNPNVFNIVRDRCDIDVDIVEVSENRIKDLEYRVGKVYIIPIRQPELRNITFGVMSIEAAEAAYNSIVKSIELALSGAIDAVATAPINKVEMRMRYPDFIGHTELFQNMTRSPFVITMFELENMRVFLMTRHVALREVFRYITREAILEAIVNAHRFLEALGINNPTIAVAALNPHASDGGLFGDEEDRIIRPAIEEANRMGIRAIGPIAADAIFWFGRQGRYDAILSLYHDQVHIALKTLDLPGTVGVTLGLPFIRTSPEHGTAYSRAGKCTAIERGMVNSIIIAAKYAYTWKRNWPKIKTYFETK</sequence>
<gene>
    <name evidence="4" type="ordered locus">Igag_1006</name>
</gene>
<proteinExistence type="predicted"/>
<dbReference type="KEGG" id="iag:Igag_1006"/>
<dbReference type="EMBL" id="CP002098">
    <property type="protein sequence ID" value="ADM27821.1"/>
    <property type="molecule type" value="Genomic_DNA"/>
</dbReference>
<name>E0SNM5_IGNAA</name>
<dbReference type="InterPro" id="IPR005255">
    <property type="entry name" value="PdxA_fam"/>
</dbReference>
<evidence type="ECO:0000256" key="2">
    <source>
        <dbReference type="ARBA" id="ARBA00023002"/>
    </source>
</evidence>
<evidence type="ECO:0000313" key="4">
    <source>
        <dbReference type="EMBL" id="ADM27821.1"/>
    </source>
</evidence>
<dbReference type="Gene3D" id="3.40.718.10">
    <property type="entry name" value="Isopropylmalate Dehydrogenase"/>
    <property type="match status" value="1"/>
</dbReference>
<dbReference type="PANTHER" id="PTHR30004:SF6">
    <property type="entry name" value="D-THREONATE 4-PHOSPHATE DEHYDROGENASE"/>
    <property type="match status" value="1"/>
</dbReference>
<dbReference type="GO" id="GO:0046872">
    <property type="term" value="F:metal ion binding"/>
    <property type="evidence" value="ECO:0007669"/>
    <property type="project" value="UniProtKB-KW"/>
</dbReference>
<dbReference type="SUPFAM" id="SSF53659">
    <property type="entry name" value="Isocitrate/Isopropylmalate dehydrogenase-like"/>
    <property type="match status" value="1"/>
</dbReference>
<dbReference type="BioCyc" id="IAGG583356:GHAH-989-MONOMER"/>
<evidence type="ECO:0000256" key="1">
    <source>
        <dbReference type="ARBA" id="ARBA00022723"/>
    </source>
</evidence>
<accession>E0SNM5</accession>
<dbReference type="GO" id="GO:0051287">
    <property type="term" value="F:NAD binding"/>
    <property type="evidence" value="ECO:0007669"/>
    <property type="project" value="InterPro"/>
</dbReference>
<keyword evidence="5" id="KW-1185">Reference proteome</keyword>
<organism evidence="4 5">
    <name type="scientific">Ignisphaera aggregans (strain DSM 17230 / JCM 13409 / AQ1.S1)</name>
    <dbReference type="NCBI Taxonomy" id="583356"/>
    <lineage>
        <taxon>Archaea</taxon>
        <taxon>Thermoproteota</taxon>
        <taxon>Thermoprotei</taxon>
        <taxon>Desulfurococcales</taxon>
        <taxon>Desulfurococcaceae</taxon>
        <taxon>Ignisphaera</taxon>
    </lineage>
</organism>
<dbReference type="GO" id="GO:0050570">
    <property type="term" value="F:4-hydroxythreonine-4-phosphate dehydrogenase activity"/>
    <property type="evidence" value="ECO:0007669"/>
    <property type="project" value="UniProtKB-EC"/>
</dbReference>
<protein>
    <submittedName>
        <fullName evidence="4">4-hydroxythreonine-4-phosphate dehydrogenase</fullName>
        <ecNumber evidence="4">1.1.1.262</ecNumber>
    </submittedName>
</protein>